<dbReference type="EMBL" id="PKPP01007141">
    <property type="protein sequence ID" value="PWA54232.1"/>
    <property type="molecule type" value="Genomic_DNA"/>
</dbReference>
<evidence type="ECO:0000256" key="5">
    <source>
        <dbReference type="ARBA" id="ARBA00023052"/>
    </source>
</evidence>
<dbReference type="PROSITE" id="PS00909">
    <property type="entry name" value="MR_MLE_2"/>
    <property type="match status" value="1"/>
</dbReference>
<sequence>MSSTTQQVAYPAEFENICTFGALVKMVRNSVGEKEVKKVLEVDEAEMLLATCITRVLSPALTLEIGLERIRDAVSELKSKPKPSCVNGGMYRIQVAVSPGSRALNWFCSQNPSLEVFPQFFVSTGVENPTNKLLTFNRTRGIYGIGAALYIRGPCSSDSVEQIPLTRYRSVDITHPMAYGLYGHTSVKFENNSLDMFIPQIELVESDGLSILTATLAWDGSSLCVYEEAFDDIINLTSVSNNNSSRPALARPFADECLNKCVSAVLRKFNMVEDKHAQMDIDNIFNSSSLVGIYRYFSDFPRAHGTGIFFILEDASLSCQFSLRLSPTAAVSNNMMDQFRDISCYLKESANINTLWASLMIEECHRLGLTYFCIAPGSRSSPLAIAATCHPMISCIACYDERSLAFHAIGYARGSHKPAVVITSSGTAVSNLLPAVVEASQDFLPLLLLTADRPPELLDTGANQAINQVNHYGSFVRHFFSLPAPTDVISTRMVLTTFDSAVYLATSTPCGPVHINCPFREPLESTPKEWSQSCLKGLESWVSSGEAFTSYIQPYSSFSLSNIQSDVADVLGIIQGAKRGLLLIGAVFKEDDIWAALHLAKHLQWPVVADILSGLRLRKYKNSISKLNEGILFVDHLDHSLLSAEVKEWIKADVILQIGSRITSKRISQMLESFFPCSYILVDDHPSRHDPSHIITHRIHSSITQFTDMVLNSCITHIDRKWTSFLSAINMMVDWEISFLINSENSLTEPYVAHITSEALDYGSTMFLGNSMPIRDADMYGNSPGECTHGNDTSLISGFPFRWIQVAGNRGASGIDGLLSTAVGFAVGHNKRVICVMGDVSFLHDTNGLALLKQRISRKHVTVLVINNHGGAIFSLLPIANKAEDKILNQYFYTSHNVGIHNLCSAHGVKHVQVQTKAELQNALSRSQQDEVDCVIEVESSINANANFHSYLRQFACQAASHALSTISQFSVLDSLSQDSMHLKVSKLEYFQYRIGLCAPLTTTPVRNDHSTHYREGYVLTLYLEDGSSGIGEVSPLGIHKETLADAEEQLQFLTHAVEGTILNSSLPLLKGSFSYWIWENLGIPFLVLDSLSQDSMHLKVSKLEYFRYRIGLCAPLTTTPVRNDHSTHYREGYVLTLYLEDGSTGIGEVAPLGIHKETLADAEEQLQFLTNAIEGTILISSLPLLKGSFSSWISENLGIPPDSLLPSVRCGLEMAILNAIAAAQGSSMFNVLQPSAPKEENAAKSLDVKICALIDSDGTPEEVAYLAATLVEEGFPAIKLKVARRANPIDDAAVIQEIRKKVGFHIHLRADANRKWSFDQALMFGSNVKDSALQYIEEPVNDEDDIIKFCEESGLPVALDETIDNLQENPLQTLARFTHNGIVAVVIKPSFVGGFEKAALIAKWAHQQGKMAVVSAAFETGISLSAYIQFSCFIDMQNEYICKIMNKEPPSPVAHGLGTYRWLKEDIITEPLSISRGACSGFMEASVVNSGQTLVNFNINQKSVVRSFKFEKVHKHQLKVEVEGVTFSIDVQELGDEKNDNVVVFLHGFLGTSEDWIPIMKAMSTSSRCIAFDLPGHGGSKMHVDDELAPGVDLSVKLVAEMLNKLFLILTTKRVTVVGYSMGARITLYMALRCSNMVKGVVMISGSPGLDDEVKRKVRSVKDDSLACALLSYGLDLFIETWYSGELWRSLRSHPQFDQMVASRLKHHDTQALARALSDLSIGRQPSLWEDLKHNKSPLLLIVGEKDEKFKKIAQRMCSKLGEGTEIKDGSVEYPYTMVEIANCGHAVHIENPLPVIREIRKFLTRLEVLDS</sequence>
<dbReference type="InterPro" id="IPR000073">
    <property type="entry name" value="AB_hydrolase_1"/>
</dbReference>
<dbReference type="SUPFAM" id="SSF54826">
    <property type="entry name" value="Enolase N-terminal domain-like"/>
    <property type="match status" value="2"/>
</dbReference>
<dbReference type="InterPro" id="IPR004433">
    <property type="entry name" value="MenaQ_synth_MenD"/>
</dbReference>
<dbReference type="Gene3D" id="3.40.50.1220">
    <property type="entry name" value="TPP-binding domain"/>
    <property type="match status" value="1"/>
</dbReference>
<dbReference type="SFLD" id="SFLDG00180">
    <property type="entry name" value="muconate_cycloisomerase"/>
    <property type="match status" value="1"/>
</dbReference>
<dbReference type="SUPFAM" id="SSF51604">
    <property type="entry name" value="Enolase C-terminal domain-like"/>
    <property type="match status" value="1"/>
</dbReference>
<dbReference type="InterPro" id="IPR018110">
    <property type="entry name" value="Mandel_Rmase/mucon_lact_enz_CS"/>
</dbReference>
<keyword evidence="2" id="KW-0808">Transferase</keyword>
<evidence type="ECO:0000256" key="2">
    <source>
        <dbReference type="ARBA" id="ARBA00022679"/>
    </source>
</evidence>
<dbReference type="SUPFAM" id="SSF52518">
    <property type="entry name" value="Thiamin diphosphate-binding fold (THDP-binding)"/>
    <property type="match status" value="2"/>
</dbReference>
<dbReference type="InterPro" id="IPR013342">
    <property type="entry name" value="Mandelate_racemase_C"/>
</dbReference>
<dbReference type="GO" id="GO:0016787">
    <property type="term" value="F:hydrolase activity"/>
    <property type="evidence" value="ECO:0007669"/>
    <property type="project" value="UniProtKB-ARBA"/>
</dbReference>
<feature type="domain" description="Mandelate racemase/muconate lactonizing enzyme C-terminal" evidence="8">
    <location>
        <begin position="1261"/>
        <end position="1357"/>
    </location>
</feature>
<dbReference type="InterPro" id="IPR011766">
    <property type="entry name" value="TPP_enzyme_TPP-bd"/>
</dbReference>
<dbReference type="InterPro" id="IPR012001">
    <property type="entry name" value="Thiamin_PyroP_enz_TPP-bd_dom"/>
</dbReference>
<dbReference type="GO" id="GO:0070205">
    <property type="term" value="F:2-succinyl-6-hydroxy-2,4-cyclohexadiene-1-carboxylate synthase activity"/>
    <property type="evidence" value="ECO:0007669"/>
    <property type="project" value="InterPro"/>
</dbReference>
<proteinExistence type="inferred from homology"/>
<dbReference type="Gene3D" id="3.30.390.10">
    <property type="entry name" value="Enolase-like, N-terminal domain"/>
    <property type="match status" value="2"/>
</dbReference>
<evidence type="ECO:0000256" key="7">
    <source>
        <dbReference type="ARBA" id="ARBA00023239"/>
    </source>
</evidence>
<gene>
    <name evidence="9" type="ORF">CTI12_AA431110</name>
</gene>
<dbReference type="GO" id="GO:0030976">
    <property type="term" value="F:thiamine pyrophosphate binding"/>
    <property type="evidence" value="ECO:0007669"/>
    <property type="project" value="InterPro"/>
</dbReference>
<keyword evidence="5" id="KW-0786">Thiamine pyrophosphate</keyword>
<dbReference type="InterPro" id="IPR032264">
    <property type="entry name" value="MenD_middle"/>
</dbReference>
<keyword evidence="1" id="KW-0474">Menaquinone biosynthesis</keyword>
<dbReference type="GO" id="GO:0009234">
    <property type="term" value="P:menaquinone biosynthetic process"/>
    <property type="evidence" value="ECO:0007669"/>
    <property type="project" value="UniProtKB-KW"/>
</dbReference>
<keyword evidence="7" id="KW-0456">Lyase</keyword>
<dbReference type="Pfam" id="PF02776">
    <property type="entry name" value="TPP_enzyme_N"/>
    <property type="match status" value="1"/>
</dbReference>
<dbReference type="OrthoDB" id="8119704at2759"/>
<dbReference type="InterPro" id="IPR029058">
    <property type="entry name" value="AB_hydrolase_fold"/>
</dbReference>
<dbReference type="HAMAP" id="MF_01660">
    <property type="entry name" value="MenH"/>
    <property type="match status" value="1"/>
</dbReference>
<dbReference type="STRING" id="35608.A0A2U1LYY8"/>
<dbReference type="CDD" id="cd07037">
    <property type="entry name" value="TPP_PYR_MenD"/>
    <property type="match status" value="1"/>
</dbReference>
<dbReference type="InterPro" id="IPR022485">
    <property type="entry name" value="SHCHC_synthase_MenH"/>
</dbReference>
<dbReference type="InterPro" id="IPR029017">
    <property type="entry name" value="Enolase-like_N"/>
</dbReference>
<dbReference type="HAMAP" id="MF_01659">
    <property type="entry name" value="MenD"/>
    <property type="match status" value="1"/>
</dbReference>
<evidence type="ECO:0000256" key="1">
    <source>
        <dbReference type="ARBA" id="ARBA00022428"/>
    </source>
</evidence>
<dbReference type="Pfam" id="PF02775">
    <property type="entry name" value="TPP_enzyme_C"/>
    <property type="match status" value="1"/>
</dbReference>
<dbReference type="PANTHER" id="PTHR42916">
    <property type="entry name" value="2-SUCCINYL-5-ENOLPYRUVYL-6-HYDROXY-3-CYCLOHEXENE-1-CARBOXYLATE SYNTHASE"/>
    <property type="match status" value="1"/>
</dbReference>
<evidence type="ECO:0000256" key="4">
    <source>
        <dbReference type="ARBA" id="ARBA00022842"/>
    </source>
</evidence>
<dbReference type="NCBIfam" id="TIGR01927">
    <property type="entry name" value="menC_gam_Gplu"/>
    <property type="match status" value="1"/>
</dbReference>
<dbReference type="Pfam" id="PF12697">
    <property type="entry name" value="Abhydrolase_6"/>
    <property type="match status" value="1"/>
</dbReference>
<dbReference type="InterPro" id="IPR029035">
    <property type="entry name" value="DHS-like_NAD/FAD-binding_dom"/>
</dbReference>
<dbReference type="CDD" id="cd02009">
    <property type="entry name" value="TPP_SHCHC_synthase"/>
    <property type="match status" value="1"/>
</dbReference>
<dbReference type="SUPFAM" id="SSF53474">
    <property type="entry name" value="alpha/beta-Hydrolases"/>
    <property type="match status" value="1"/>
</dbReference>
<dbReference type="SUPFAM" id="SSF52467">
    <property type="entry name" value="DHS-like NAD/FAD-binding domain"/>
    <property type="match status" value="1"/>
</dbReference>
<keyword evidence="3" id="KW-0479">Metal-binding</keyword>
<name>A0A2U1LYY8_ARTAN</name>
<dbReference type="PANTHER" id="PTHR42916:SF1">
    <property type="entry name" value="PROTEIN PHYLLO, CHLOROPLASTIC"/>
    <property type="match status" value="1"/>
</dbReference>
<evidence type="ECO:0000313" key="10">
    <source>
        <dbReference type="Proteomes" id="UP000245207"/>
    </source>
</evidence>
<dbReference type="SFLD" id="SFLDF00009">
    <property type="entry name" value="o-succinylbenzoate_synthase"/>
    <property type="match status" value="1"/>
</dbReference>
<comment type="caution">
    <text evidence="9">The sequence shown here is derived from an EMBL/GenBank/DDBJ whole genome shotgun (WGS) entry which is preliminary data.</text>
</comment>
<dbReference type="Pfam" id="PF13378">
    <property type="entry name" value="MR_MLE_C"/>
    <property type="match status" value="1"/>
</dbReference>
<dbReference type="GO" id="GO:0070204">
    <property type="term" value="F:2-succinyl-5-enolpyruvyl-6-hydroxy-3-cyclohexene-1-carboxylic-acid synthase activity"/>
    <property type="evidence" value="ECO:0007669"/>
    <property type="project" value="InterPro"/>
</dbReference>
<keyword evidence="4" id="KW-0460">Magnesium</keyword>
<dbReference type="GO" id="GO:0046872">
    <property type="term" value="F:metal ion binding"/>
    <property type="evidence" value="ECO:0007669"/>
    <property type="project" value="UniProtKB-KW"/>
</dbReference>
<keyword evidence="10" id="KW-1185">Reference proteome</keyword>
<dbReference type="NCBIfam" id="TIGR00173">
    <property type="entry name" value="menD"/>
    <property type="match status" value="1"/>
</dbReference>
<dbReference type="Proteomes" id="UP000245207">
    <property type="component" value="Unassembled WGS sequence"/>
</dbReference>
<dbReference type="InterPro" id="IPR029061">
    <property type="entry name" value="THDP-binding"/>
</dbReference>
<evidence type="ECO:0000256" key="6">
    <source>
        <dbReference type="ARBA" id="ARBA00023211"/>
    </source>
</evidence>
<dbReference type="Gene3D" id="3.40.50.970">
    <property type="match status" value="2"/>
</dbReference>
<dbReference type="InterPro" id="IPR036849">
    <property type="entry name" value="Enolase-like_C_sf"/>
</dbReference>
<dbReference type="Pfam" id="PF16582">
    <property type="entry name" value="TPP_enzyme_M_2"/>
    <property type="match status" value="1"/>
</dbReference>
<accession>A0A2U1LYY8</accession>
<dbReference type="SMART" id="SM00922">
    <property type="entry name" value="MR_MLE"/>
    <property type="match status" value="1"/>
</dbReference>
<organism evidence="9 10">
    <name type="scientific">Artemisia annua</name>
    <name type="common">Sweet wormwood</name>
    <dbReference type="NCBI Taxonomy" id="35608"/>
    <lineage>
        <taxon>Eukaryota</taxon>
        <taxon>Viridiplantae</taxon>
        <taxon>Streptophyta</taxon>
        <taxon>Embryophyta</taxon>
        <taxon>Tracheophyta</taxon>
        <taxon>Spermatophyta</taxon>
        <taxon>Magnoliopsida</taxon>
        <taxon>eudicotyledons</taxon>
        <taxon>Gunneridae</taxon>
        <taxon>Pentapetalae</taxon>
        <taxon>asterids</taxon>
        <taxon>campanulids</taxon>
        <taxon>Asterales</taxon>
        <taxon>Asteraceae</taxon>
        <taxon>Asteroideae</taxon>
        <taxon>Anthemideae</taxon>
        <taxon>Artemisiinae</taxon>
        <taxon>Artemisia</taxon>
    </lineage>
</organism>
<dbReference type="Gene3D" id="3.40.50.1820">
    <property type="entry name" value="alpha/beta hydrolase"/>
    <property type="match status" value="1"/>
</dbReference>
<protein>
    <submittedName>
        <fullName evidence="9">Mandelate racemase/muconate lactonizing enzyme, C-terminal</fullName>
    </submittedName>
</protein>
<evidence type="ECO:0000256" key="3">
    <source>
        <dbReference type="ARBA" id="ARBA00022723"/>
    </source>
</evidence>
<keyword evidence="6" id="KW-0464">Manganese</keyword>
<dbReference type="InterPro" id="IPR029065">
    <property type="entry name" value="Enolase_C-like"/>
</dbReference>
<dbReference type="SFLD" id="SFLDS00001">
    <property type="entry name" value="Enolase"/>
    <property type="match status" value="1"/>
</dbReference>
<dbReference type="Gene3D" id="3.20.20.120">
    <property type="entry name" value="Enolase-like C-terminal domain"/>
    <property type="match status" value="1"/>
</dbReference>
<evidence type="ECO:0000259" key="8">
    <source>
        <dbReference type="SMART" id="SM00922"/>
    </source>
</evidence>
<reference evidence="9 10" key="1">
    <citation type="journal article" date="2018" name="Mol. Plant">
        <title>The genome of Artemisia annua provides insight into the evolution of Asteraceae family and artemisinin biosynthesis.</title>
        <authorList>
            <person name="Shen Q."/>
            <person name="Zhang L."/>
            <person name="Liao Z."/>
            <person name="Wang S."/>
            <person name="Yan T."/>
            <person name="Shi P."/>
            <person name="Liu M."/>
            <person name="Fu X."/>
            <person name="Pan Q."/>
            <person name="Wang Y."/>
            <person name="Lv Z."/>
            <person name="Lu X."/>
            <person name="Zhang F."/>
            <person name="Jiang W."/>
            <person name="Ma Y."/>
            <person name="Chen M."/>
            <person name="Hao X."/>
            <person name="Li L."/>
            <person name="Tang Y."/>
            <person name="Lv G."/>
            <person name="Zhou Y."/>
            <person name="Sun X."/>
            <person name="Brodelius P.E."/>
            <person name="Rose J.K.C."/>
            <person name="Tang K."/>
        </authorList>
    </citation>
    <scope>NUCLEOTIDE SEQUENCE [LARGE SCALE GENOMIC DNA]</scope>
    <source>
        <strain evidence="10">cv. Huhao1</strain>
        <tissue evidence="9">Leaf</tissue>
    </source>
</reference>
<evidence type="ECO:0000313" key="9">
    <source>
        <dbReference type="EMBL" id="PWA54232.1"/>
    </source>
</evidence>
<dbReference type="GO" id="GO:0009063">
    <property type="term" value="P:amino acid catabolic process"/>
    <property type="evidence" value="ECO:0007669"/>
    <property type="project" value="InterPro"/>
</dbReference>